<protein>
    <submittedName>
        <fullName evidence="2">PEP-CTERM sorting domain-containing protein</fullName>
    </submittedName>
</protein>
<keyword evidence="3" id="KW-1185">Reference proteome</keyword>
<dbReference type="Gene3D" id="3.40.50.1110">
    <property type="entry name" value="SGNH hydrolase"/>
    <property type="match status" value="1"/>
</dbReference>
<accession>A0A844Y7C4</accession>
<dbReference type="SUPFAM" id="SSF52266">
    <property type="entry name" value="SGNH hydrolase"/>
    <property type="match status" value="1"/>
</dbReference>
<organism evidence="2 3">
    <name type="scientific">Qipengyuania pelagi</name>
    <dbReference type="NCBI Taxonomy" id="994320"/>
    <lineage>
        <taxon>Bacteria</taxon>
        <taxon>Pseudomonadati</taxon>
        <taxon>Pseudomonadota</taxon>
        <taxon>Alphaproteobacteria</taxon>
        <taxon>Sphingomonadales</taxon>
        <taxon>Erythrobacteraceae</taxon>
        <taxon>Qipengyuania</taxon>
    </lineage>
</organism>
<feature type="signal peptide" evidence="1">
    <location>
        <begin position="1"/>
        <end position="25"/>
    </location>
</feature>
<dbReference type="OrthoDB" id="7443339at2"/>
<comment type="caution">
    <text evidence="2">The sequence shown here is derived from an EMBL/GenBank/DDBJ whole genome shotgun (WGS) entry which is preliminary data.</text>
</comment>
<name>A0A844Y7C4_9SPHN</name>
<dbReference type="Proteomes" id="UP000430272">
    <property type="component" value="Unassembled WGS sequence"/>
</dbReference>
<dbReference type="RefSeq" id="WP_160659853.1">
    <property type="nucleotide sequence ID" value="NZ_BAABDV010000001.1"/>
</dbReference>
<dbReference type="EMBL" id="WTYD01000001">
    <property type="protein sequence ID" value="MXO52938.1"/>
    <property type="molecule type" value="Genomic_DNA"/>
</dbReference>
<evidence type="ECO:0000256" key="1">
    <source>
        <dbReference type="SAM" id="SignalP"/>
    </source>
</evidence>
<evidence type="ECO:0000313" key="2">
    <source>
        <dbReference type="EMBL" id="MXO52938.1"/>
    </source>
</evidence>
<reference evidence="2 3" key="1">
    <citation type="submission" date="2019-12" db="EMBL/GenBank/DDBJ databases">
        <title>Genomic-based taxomic classification of the family Erythrobacteraceae.</title>
        <authorList>
            <person name="Xu L."/>
        </authorList>
    </citation>
    <scope>NUCLEOTIDE SEQUENCE [LARGE SCALE GENOMIC DNA]</scope>
    <source>
        <strain evidence="2 3">JCM 17468</strain>
    </source>
</reference>
<proteinExistence type="predicted"/>
<dbReference type="AlphaFoldDB" id="A0A844Y7C4"/>
<dbReference type="GO" id="GO:0016788">
    <property type="term" value="F:hydrolase activity, acting on ester bonds"/>
    <property type="evidence" value="ECO:0007669"/>
    <property type="project" value="UniProtKB-ARBA"/>
</dbReference>
<evidence type="ECO:0000313" key="3">
    <source>
        <dbReference type="Proteomes" id="UP000430272"/>
    </source>
</evidence>
<sequence>MSALTRLALLPAALIASTMAMPALAHGPERILFIGNSFTQGANSAVLRYRPDSVEDLNAEKPDDRVGGIPALFAKFAEQAGMEWSVAHELRGGTTLDFHLNEKREAIDQGWDVVVMQQFSTLNPERPLDATDTRRDAPALAKMFTAAKPDVRVYLMSTWSRADQTYKPNGHWYGQPIETMALDLRRELDAVDRASDDIDAVIPVGEAWNAAIAAGIADPNPYDGRDYGTIDLWSYDHYHASAEGSYLEALTVFAQITGYDVRKFGGTERAAHELGIEGKVAEQLQAIAARQVGIANP</sequence>
<keyword evidence="1" id="KW-0732">Signal</keyword>
<feature type="chain" id="PRO_5032395762" evidence="1">
    <location>
        <begin position="26"/>
        <end position="297"/>
    </location>
</feature>
<gene>
    <name evidence="2" type="ORF">GRI47_02805</name>
</gene>
<dbReference type="InterPro" id="IPR036514">
    <property type="entry name" value="SGNH_hydro_sf"/>
</dbReference>